<reference evidence="2 3" key="1">
    <citation type="submission" date="2020-07" db="EMBL/GenBank/DDBJ databases">
        <title>Sequencing the genomes of 1000 actinobacteria strains.</title>
        <authorList>
            <person name="Klenk H.-P."/>
        </authorList>
    </citation>
    <scope>NUCLEOTIDE SEQUENCE [LARGE SCALE GENOMIC DNA]</scope>
    <source>
        <strain evidence="2 3">DSM 44121</strain>
    </source>
</reference>
<keyword evidence="3" id="KW-1185">Reference proteome</keyword>
<dbReference type="Pfam" id="PF07110">
    <property type="entry name" value="EthD"/>
    <property type="match status" value="1"/>
</dbReference>
<organism evidence="2 3">
    <name type="scientific">Promicromonospora sukumoe</name>
    <dbReference type="NCBI Taxonomy" id="88382"/>
    <lineage>
        <taxon>Bacteria</taxon>
        <taxon>Bacillati</taxon>
        <taxon>Actinomycetota</taxon>
        <taxon>Actinomycetes</taxon>
        <taxon>Micrococcales</taxon>
        <taxon>Promicromonosporaceae</taxon>
        <taxon>Promicromonospora</taxon>
    </lineage>
</organism>
<comment type="caution">
    <text evidence="2">The sequence shown here is derived from an EMBL/GenBank/DDBJ whole genome shotgun (WGS) entry which is preliminary data.</text>
</comment>
<evidence type="ECO:0000313" key="3">
    <source>
        <dbReference type="Proteomes" id="UP000540568"/>
    </source>
</evidence>
<dbReference type="Proteomes" id="UP000540568">
    <property type="component" value="Unassembled WGS sequence"/>
</dbReference>
<sequence>MPENQPELSLITVIRKPADVSTADFRHFMEHEYGPTYTRMPQVVSYTQHYVTDMANDGSEDPIDAVVQITFVSEDGMRAARDTDAYRAAHAARERYMRPTTAGIHRMRVERSLTPA</sequence>
<dbReference type="InterPro" id="IPR009799">
    <property type="entry name" value="EthD_dom"/>
</dbReference>
<dbReference type="SUPFAM" id="SSF54909">
    <property type="entry name" value="Dimeric alpha+beta barrel"/>
    <property type="match status" value="1"/>
</dbReference>
<accession>A0A7W3PDM7</accession>
<name>A0A7W3PDM7_9MICO</name>
<evidence type="ECO:0000259" key="1">
    <source>
        <dbReference type="Pfam" id="PF07110"/>
    </source>
</evidence>
<dbReference type="AlphaFoldDB" id="A0A7W3PDM7"/>
<dbReference type="InterPro" id="IPR011008">
    <property type="entry name" value="Dimeric_a/b-barrel"/>
</dbReference>
<feature type="domain" description="EthD" evidence="1">
    <location>
        <begin position="19"/>
        <end position="89"/>
    </location>
</feature>
<dbReference type="EMBL" id="JACGWV010000001">
    <property type="protein sequence ID" value="MBA8807689.1"/>
    <property type="molecule type" value="Genomic_DNA"/>
</dbReference>
<gene>
    <name evidence="2" type="ORF">FHX71_001631</name>
</gene>
<dbReference type="RefSeq" id="WP_182615221.1">
    <property type="nucleotide sequence ID" value="NZ_BAAATF010000007.1"/>
</dbReference>
<dbReference type="Gene3D" id="3.30.70.100">
    <property type="match status" value="1"/>
</dbReference>
<evidence type="ECO:0000313" key="2">
    <source>
        <dbReference type="EMBL" id="MBA8807689.1"/>
    </source>
</evidence>
<proteinExistence type="predicted"/>
<dbReference type="GO" id="GO:0016491">
    <property type="term" value="F:oxidoreductase activity"/>
    <property type="evidence" value="ECO:0007669"/>
    <property type="project" value="InterPro"/>
</dbReference>
<protein>
    <recommendedName>
        <fullName evidence="1">EthD domain-containing protein</fullName>
    </recommendedName>
</protein>